<feature type="domain" description="RHS protein conserved region" evidence="3">
    <location>
        <begin position="1293"/>
        <end position="1326"/>
    </location>
</feature>
<dbReference type="Proteomes" id="UP000095210">
    <property type="component" value="Chromosome"/>
</dbReference>
<feature type="compositionally biased region" description="Pro residues" evidence="2">
    <location>
        <begin position="1441"/>
        <end position="1451"/>
    </location>
</feature>
<dbReference type="InterPro" id="IPR045351">
    <property type="entry name" value="DUF6531"/>
</dbReference>
<keyword evidence="1" id="KW-0677">Repeat</keyword>
<dbReference type="InterPro" id="IPR050708">
    <property type="entry name" value="T6SS_VgrG/RHS"/>
</dbReference>
<feature type="region of interest" description="Disordered" evidence="2">
    <location>
        <begin position="246"/>
        <end position="342"/>
    </location>
</feature>
<evidence type="ECO:0000256" key="1">
    <source>
        <dbReference type="ARBA" id="ARBA00022737"/>
    </source>
</evidence>
<dbReference type="InterPro" id="IPR022385">
    <property type="entry name" value="Rhs_assc_core"/>
</dbReference>
<dbReference type="Pfam" id="PF05593">
    <property type="entry name" value="RHS_repeat"/>
    <property type="match status" value="5"/>
</dbReference>
<dbReference type="KEGG" id="ahm:TL08_21630"/>
<dbReference type="RefSeq" id="WP_069851576.1">
    <property type="nucleotide sequence ID" value="NZ_CP014859.1"/>
</dbReference>
<dbReference type="Pfam" id="PF25023">
    <property type="entry name" value="TEN_YD-shell"/>
    <property type="match status" value="1"/>
</dbReference>
<dbReference type="NCBIfam" id="TIGR01643">
    <property type="entry name" value="YD_repeat_2x"/>
    <property type="match status" value="12"/>
</dbReference>
<keyword evidence="8" id="KW-1185">Reference proteome</keyword>
<feature type="compositionally biased region" description="Polar residues" evidence="2">
    <location>
        <begin position="284"/>
        <end position="295"/>
    </location>
</feature>
<proteinExistence type="predicted"/>
<dbReference type="SUPFAM" id="SSF140453">
    <property type="entry name" value="EsxAB dimer-like"/>
    <property type="match status" value="1"/>
</dbReference>
<dbReference type="PANTHER" id="PTHR32305:SF15">
    <property type="entry name" value="PROTEIN RHSA-RELATED"/>
    <property type="match status" value="1"/>
</dbReference>
<gene>
    <name evidence="7" type="ORF">TL08_21630</name>
</gene>
<organism evidence="7 8">
    <name type="scientific">Actinoalloteichus hymeniacidonis</name>
    <dbReference type="NCBI Taxonomy" id="340345"/>
    <lineage>
        <taxon>Bacteria</taxon>
        <taxon>Bacillati</taxon>
        <taxon>Actinomycetota</taxon>
        <taxon>Actinomycetes</taxon>
        <taxon>Pseudonocardiales</taxon>
        <taxon>Pseudonocardiaceae</taxon>
        <taxon>Actinoalloteichus</taxon>
    </lineage>
</organism>
<dbReference type="InterPro" id="IPR036689">
    <property type="entry name" value="ESAT-6-like_sf"/>
</dbReference>
<feature type="region of interest" description="Disordered" evidence="2">
    <location>
        <begin position="1388"/>
        <end position="1454"/>
    </location>
</feature>
<feature type="domain" description="Teneurin-like YD-shell" evidence="6">
    <location>
        <begin position="520"/>
        <end position="651"/>
    </location>
</feature>
<feature type="compositionally biased region" description="Basic and acidic residues" evidence="2">
    <location>
        <begin position="246"/>
        <end position="255"/>
    </location>
</feature>
<evidence type="ECO:0000256" key="2">
    <source>
        <dbReference type="SAM" id="MobiDB-lite"/>
    </source>
</evidence>
<feature type="compositionally biased region" description="Basic and acidic residues" evidence="2">
    <location>
        <begin position="326"/>
        <end position="340"/>
    </location>
</feature>
<evidence type="ECO:0000259" key="5">
    <source>
        <dbReference type="Pfam" id="PF20148"/>
    </source>
</evidence>
<dbReference type="Gene3D" id="2.180.10.10">
    <property type="entry name" value="RHS repeat-associated core"/>
    <property type="match status" value="3"/>
</dbReference>
<dbReference type="InterPro" id="IPR031325">
    <property type="entry name" value="RHS_repeat"/>
</dbReference>
<sequence length="1688" mass="184738">MSNPLVADVVDSTTSTSGLSLVDSVNSTNEAIQNGDWLEAGLGTADLVMTALDPFAAIISNGVGWLLEHVGPLSDALDALAGSPDEIQAHADTWSNVANEVNAVSTELGNLIQSDVSSWTGAAADAYRERATDTANLILAAGAAAGGAAEGIQMAGEVVTAVRDAVRDIIADVVGSMVSWALQVLFTLGIGLAWVVPKVVAKVAQTAAKIAQLTQKLVSSMSKLSPLLKKLGDDFADAGKHLKDIKTSKNADTRSIDPPPSITPSGNTGGGRGPDPLPTPDNRGPNNSPDVNPSGNSGGSPDINPSGNRGGPEVNPSGNRGLPGDNPRDRSVPEENRFCESDPVDIVTGEMILTQTDLNLPGWLPLELSRTHVSSYRTGGLFGQSWASSLDQRIELGFNGPRYLAPDGMVLHYPPLEVDMPATPLAGPQLLLTLQEDGTHVLADRETGRLLYFTALPGSGNRLPLVSVEHLTGHRIQIEHDPQGLPRTLWHSSGQRVSIDISDHRVTRLRLFASENAEPVTITRYGYDRLGNLVEVYNSSGLPYRFSYDDARRIIGWQDRGETWYRYEYDADGRCIRTTGVDGRVSGVFHYDRDRLITTYTDALGGTKVFHLNDLGQVLAETDTLGNTTTFGWDQWDRLLTRTDALGNTTRQEWDAEGNLVLVVHPDGTRTQTVFNEMGLPVRTIEPGDAVHRWEYDPWGKLLAETDATGATITYGYDEMARSTTIRDALGGVTQTIHDARGLLIGRVDEMGNRTTYELDALGRVVTSTDPAGNVTRHGWTVENLPAWKTWPNGRTERWTYDGEGNCVEHVDVLGHVTRTEYGPFDLETARIAADGSRTEYAYDSELRLIAVTNPDGLTWRYEYDAAGRMVSETDFNGRTLWYQNDAAGRVIAKANAVGQVITYLRDAAGRVIEETADEITTSYRYDAAGRVVGTSSPGVETAFEYDALGRLISQSCNGATSTYGYDRLGRRIQRTTPVGMESVWTHDAAGRPLSLTVDGHQISFDHDATGEQTRRSLGPNATLTQTWDATERLRAQALTTAVILDGVTRGASVSQRRAYLYRADGEVVAVTDQLSGPREFTLDRQGRVIAVEASGWTEDYAYDGTGNIVNAVITETGEQPDIAAKTELPPKTTEGPRAYSGTLITNAGNVRYQHDAQGRVTAREVTHEDGQVEEWHYAWDSHDRLTDVLTPTDEHWRYRYDPEGRRIRKERRSVGLDGLNPGTVLERVDFIWESDRLIEQIHTAPGPDGELVSRIIAWDWEPDTFRVLTQSERTTAVGEQAAEQDWVDERFHHIVTDLVGSPTEMVDEDGRIVWHAHSSLWGRHLGGDDTAPPTPLRFPGQYHDDETGLHYNRHRFYDPTTGRYLSPDPLGLDPAPNHHSYVANPVTWSDPLGLMPKRKNPPTATGGGGTGNCKNKKQKPNPPAVNASSNNGNGSGGQPAPKPPKAPKTPQPVTLPAHIAADEKFAKYFGAVPDGKGGYQKSDKQPPRPNISNDTKRKVKIGAERYADGTYHCDATKDKGDNPKVDVKRDANGDPKFYEIGKNGKGQTEVDPPKWYTDWKKENADSIAAGNGPVDAPRVDPDGKTFMEPATHPSGKNQASDMQMGHLPGMEHYMHKQYAMDHPSATRDQFEKTYDDPNHYRLEFWKTNQSHSEEADPADLAKMNHPTFGQGDAKYGFMPGIYSHKFP</sequence>
<dbReference type="InterPro" id="IPR056823">
    <property type="entry name" value="TEN-like_YD-shell"/>
</dbReference>
<name>A0AAC9MZ72_9PSEU</name>
<dbReference type="Pfam" id="PF20148">
    <property type="entry name" value="DUF6531"/>
    <property type="match status" value="1"/>
</dbReference>
<evidence type="ECO:0000259" key="6">
    <source>
        <dbReference type="Pfam" id="PF25023"/>
    </source>
</evidence>
<evidence type="ECO:0000313" key="8">
    <source>
        <dbReference type="Proteomes" id="UP000095210"/>
    </source>
</evidence>
<dbReference type="InterPro" id="IPR026835">
    <property type="entry name" value="YqcG_C"/>
</dbReference>
<dbReference type="Gene3D" id="1.20.1260.20">
    <property type="entry name" value="PPE superfamily"/>
    <property type="match status" value="1"/>
</dbReference>
<reference evidence="8" key="1">
    <citation type="submission" date="2016-03" db="EMBL/GenBank/DDBJ databases">
        <title>Complete genome sequence of the type strain Actinoalloteichus hymeniacidonis DSM 45092.</title>
        <authorList>
            <person name="Schaffert L."/>
            <person name="Albersmeier A."/>
            <person name="Winkler A."/>
            <person name="Kalinowski J."/>
            <person name="Zotchev S."/>
            <person name="Ruckert C."/>
        </authorList>
    </citation>
    <scope>NUCLEOTIDE SEQUENCE [LARGE SCALE GENOMIC DNA]</scope>
    <source>
        <strain evidence="8">HPA177(T) (DSM 45092(T))</strain>
    </source>
</reference>
<dbReference type="InterPro" id="IPR001826">
    <property type="entry name" value="RHS"/>
</dbReference>
<accession>A0AAC9MZ72</accession>
<feature type="region of interest" description="Disordered" evidence="2">
    <location>
        <begin position="1472"/>
        <end position="1500"/>
    </location>
</feature>
<dbReference type="PANTHER" id="PTHR32305">
    <property type="match status" value="1"/>
</dbReference>
<feature type="compositionally biased region" description="Basic and acidic residues" evidence="2">
    <location>
        <begin position="1515"/>
        <end position="1540"/>
    </location>
</feature>
<feature type="region of interest" description="Disordered" evidence="2">
    <location>
        <begin position="1515"/>
        <end position="1554"/>
    </location>
</feature>
<dbReference type="EMBL" id="CP014859">
    <property type="protein sequence ID" value="AOS65113.1"/>
    <property type="molecule type" value="Genomic_DNA"/>
</dbReference>
<feature type="domain" description="DUF6531" evidence="5">
    <location>
        <begin position="342"/>
        <end position="413"/>
    </location>
</feature>
<dbReference type="InterPro" id="IPR006530">
    <property type="entry name" value="YD"/>
</dbReference>
<evidence type="ECO:0000259" key="4">
    <source>
        <dbReference type="Pfam" id="PF14410"/>
    </source>
</evidence>
<dbReference type="InterPro" id="IPR038332">
    <property type="entry name" value="PPE_sf"/>
</dbReference>
<dbReference type="Pfam" id="PF14410">
    <property type="entry name" value="GH-E"/>
    <property type="match status" value="1"/>
</dbReference>
<evidence type="ECO:0000259" key="3">
    <source>
        <dbReference type="Pfam" id="PF03527"/>
    </source>
</evidence>
<evidence type="ECO:0000313" key="7">
    <source>
        <dbReference type="EMBL" id="AOS65113.1"/>
    </source>
</evidence>
<dbReference type="Pfam" id="PF03527">
    <property type="entry name" value="RHS"/>
    <property type="match status" value="1"/>
</dbReference>
<dbReference type="NCBIfam" id="TIGR03696">
    <property type="entry name" value="Rhs_assc_core"/>
    <property type="match status" value="1"/>
</dbReference>
<feature type="domain" description="Toxin YqcG C-terminal" evidence="4">
    <location>
        <begin position="1589"/>
        <end position="1655"/>
    </location>
</feature>
<protein>
    <submittedName>
        <fullName evidence="7">RHS repeat-associated core domain</fullName>
    </submittedName>
</protein>